<protein>
    <submittedName>
        <fullName evidence="1">Uncharacterized protein</fullName>
    </submittedName>
</protein>
<keyword evidence="2" id="KW-0002">3D-structure</keyword>
<accession>A0ACD6B8V6</accession>
<accession>A0A191SAV2</accession>
<dbReference type="PDB" id="8TS6">
    <property type="method" value="EM"/>
    <property type="resolution" value="3.44 A"/>
    <property type="chains" value="A/B/C/D/E/F/G/H/I/J/K/L=1-534"/>
</dbReference>
<evidence type="ECO:0000313" key="1">
    <source>
        <dbReference type="EMBL" id="AND75577.1"/>
    </source>
</evidence>
<dbReference type="EMBL" id="KU234533">
    <property type="protein sequence ID" value="AND75577.1"/>
    <property type="molecule type" value="Genomic_DNA"/>
</dbReference>
<proteinExistence type="evidence at protein level"/>
<reference evidence="2" key="2">
    <citation type="journal article" date="2024" name="Nat. Commun.">
        <title>Structure of the intact tail machine of Anabaena myophage A-1(L).</title>
        <authorList>
            <person name="Yu R.C."/>
            <person name="Yang F."/>
            <person name="Zhang H.Y."/>
            <person name="Hou P."/>
            <person name="Du K."/>
            <person name="Zhu J."/>
            <person name="Cui N."/>
            <person name="Xu X."/>
            <person name="Chen Y."/>
            <person name="Li Q."/>
            <person name="Zhou C.Z."/>
        </authorList>
    </citation>
    <scope>STRUCTURE BY ELECTRON MICROSCOPY (3.44 ANGSTROMS) OF 1-534</scope>
</reference>
<sequence>MLYTDSLNYKQLSTVSDDMQSYLPVAKEIAKIAQGGHELDPEDYLLIRDEESPGVTKKRIEKFAPENYLGAAIRLQRVLQKSGVLEIKSDSLPGDLTVWESFFNKVDKRNSSLKDFVIDVFTEALVNKYCYVQVELSKLDFDTVTEAEAEGILSTRKPYYFKIPLQSIMVEKCDGDTIQWIKYKRLDKIDNPFDKTIYNMSYVLIDDQHITTWTYYDIIVSDSGGISKIWDQSLNYGKGAYRSIDKEKDKADPVSFAHNRGSCPVVRYRMDESLYMADQVYLAQRMIYGLSMNLFHTAANAGFVQKWIRPYIAGNDTRISKESGGASYIPLPKEALNEIIKKYAESLGDESVIMADFFTFEELAGTSVEMQIGLIERLRNYIFTAILFNNAKFEQSTSDSQSGAAKEIDFYVQNLALKDHGSGIVEFTRSLLHHTAKAFGYDSGGSIVVSGMDRYDVRPIEQVLSLIERLFKLPQLAIPKDLLIESMSQLSRLIIENTTFEYKNTLNDAIISNIDEYLNSVKKQSNDAFNETVK</sequence>
<reference evidence="1" key="1">
    <citation type="journal article" date="2016" name="MBio">
        <title>Viruses Infecting a Freshwater Filamentous Cyanobacterium (Nostoc sp.) Encode a Functional CRISPR Array and a Proteobacterial DNA Polymerase B.</title>
        <authorList>
            <person name="Chenard C."/>
            <person name="Wirth J.F."/>
            <person name="Suttle C.A."/>
        </authorList>
    </citation>
    <scope>NUCLEOTIDE SEQUENCE</scope>
</reference>
<evidence type="ECO:0007829" key="2">
    <source>
        <dbReference type="PDB" id="8TS6"/>
    </source>
</evidence>
<organism evidence="1">
    <name type="scientific">Nostoc phage A1</name>
    <dbReference type="NCBI Taxonomy" id="1775256"/>
    <lineage>
        <taxon>Viruses</taxon>
        <taxon>Duplodnaviria</taxon>
        <taxon>Heunggongvirae</taxon>
        <taxon>Uroviricota</taxon>
        <taxon>Caudoviricetes</taxon>
    </lineage>
</organism>
<name>A0ACD6B8V6_9CAUD</name>